<evidence type="ECO:0000256" key="1">
    <source>
        <dbReference type="ARBA" id="ARBA00022723"/>
    </source>
</evidence>
<feature type="region of interest" description="Disordered" evidence="6">
    <location>
        <begin position="1"/>
        <end position="41"/>
    </location>
</feature>
<accession>A0A8H3J151</accession>
<sequence>MGKPPRERLRKPEAPSPSQASGEPARGQQRTGTNGQSDDLASFGCNAMNAVDGYLDSSGTNADMIDALQSDLFGSMIPDLTSLDFGDGLSSNFDTESMSTMPGPEFDAYFAPTVHIEAAQPNSKVHDCFREAYDILGSLVFQGLSSAQSLTRLSADSASPTSTIANQASFDHVLRLNREASERLGRLFISSSTRSPHLVLLYASIISQVLLCYQRASHCTHNTSWTPAAMSLDLPSHNMSLTGSSPSSDSGSGGGSSTWSSTAARSTPASIQSPGREAAPEKMTIGSFSVDDLRVQTALKIQLLLGEMRRAGCLIDQFTSHNSSERGFPDDYSFGGANSLNGLYRNLDSWLRGEHTRIANMMRSKLGELNT</sequence>
<dbReference type="GO" id="GO:0006355">
    <property type="term" value="P:regulation of DNA-templated transcription"/>
    <property type="evidence" value="ECO:0007669"/>
    <property type="project" value="InterPro"/>
</dbReference>
<evidence type="ECO:0000256" key="2">
    <source>
        <dbReference type="ARBA" id="ARBA00023015"/>
    </source>
</evidence>
<keyword evidence="5" id="KW-0539">Nucleus</keyword>
<gene>
    <name evidence="8" type="ORF">HETSPECPRED_001185</name>
</gene>
<evidence type="ECO:0000259" key="7">
    <source>
        <dbReference type="Pfam" id="PF08493"/>
    </source>
</evidence>
<keyword evidence="1" id="KW-0479">Metal-binding</keyword>
<dbReference type="InterPro" id="IPR013700">
    <property type="entry name" value="AflR"/>
</dbReference>
<keyword evidence="9" id="KW-1185">Reference proteome</keyword>
<comment type="caution">
    <text evidence="8">The sequence shown here is derived from an EMBL/GenBank/DDBJ whole genome shotgun (WGS) entry which is preliminary data.</text>
</comment>
<keyword evidence="4" id="KW-0804">Transcription</keyword>
<reference evidence="8" key="1">
    <citation type="submission" date="2021-03" db="EMBL/GenBank/DDBJ databases">
        <authorList>
            <person name="Tagirdzhanova G."/>
        </authorList>
    </citation>
    <scope>NUCLEOTIDE SEQUENCE</scope>
</reference>
<dbReference type="GO" id="GO:0003677">
    <property type="term" value="F:DNA binding"/>
    <property type="evidence" value="ECO:0007669"/>
    <property type="project" value="UniProtKB-KW"/>
</dbReference>
<evidence type="ECO:0000313" key="9">
    <source>
        <dbReference type="Proteomes" id="UP000664521"/>
    </source>
</evidence>
<proteinExistence type="predicted"/>
<dbReference type="GO" id="GO:0046872">
    <property type="term" value="F:metal ion binding"/>
    <property type="evidence" value="ECO:0007669"/>
    <property type="project" value="UniProtKB-KW"/>
</dbReference>
<protein>
    <recommendedName>
        <fullName evidence="7">Aflatoxin regulatory protein domain-containing protein</fullName>
    </recommendedName>
</protein>
<dbReference type="EMBL" id="CAJPDS010000119">
    <property type="protein sequence ID" value="CAF9938775.1"/>
    <property type="molecule type" value="Genomic_DNA"/>
</dbReference>
<dbReference type="GO" id="GO:0045122">
    <property type="term" value="P:aflatoxin biosynthetic process"/>
    <property type="evidence" value="ECO:0007669"/>
    <property type="project" value="InterPro"/>
</dbReference>
<feature type="region of interest" description="Disordered" evidence="6">
    <location>
        <begin position="237"/>
        <end position="281"/>
    </location>
</feature>
<feature type="domain" description="Aflatoxin regulatory protein" evidence="7">
    <location>
        <begin position="126"/>
        <end position="225"/>
    </location>
</feature>
<dbReference type="Proteomes" id="UP000664521">
    <property type="component" value="Unassembled WGS sequence"/>
</dbReference>
<keyword evidence="3" id="KW-0238">DNA-binding</keyword>
<evidence type="ECO:0000256" key="6">
    <source>
        <dbReference type="SAM" id="MobiDB-lite"/>
    </source>
</evidence>
<evidence type="ECO:0000256" key="3">
    <source>
        <dbReference type="ARBA" id="ARBA00023125"/>
    </source>
</evidence>
<feature type="compositionally biased region" description="Low complexity" evidence="6">
    <location>
        <begin position="257"/>
        <end position="270"/>
    </location>
</feature>
<dbReference type="OrthoDB" id="2328572at2759"/>
<evidence type="ECO:0000313" key="8">
    <source>
        <dbReference type="EMBL" id="CAF9938775.1"/>
    </source>
</evidence>
<evidence type="ECO:0000256" key="5">
    <source>
        <dbReference type="ARBA" id="ARBA00023242"/>
    </source>
</evidence>
<feature type="compositionally biased region" description="Low complexity" evidence="6">
    <location>
        <begin position="240"/>
        <end position="250"/>
    </location>
</feature>
<feature type="compositionally biased region" description="Basic and acidic residues" evidence="6">
    <location>
        <begin position="1"/>
        <end position="13"/>
    </location>
</feature>
<feature type="compositionally biased region" description="Polar residues" evidence="6">
    <location>
        <begin position="28"/>
        <end position="39"/>
    </location>
</feature>
<dbReference type="AlphaFoldDB" id="A0A8H3J151"/>
<keyword evidence="2" id="KW-0805">Transcription regulation</keyword>
<organism evidence="8 9">
    <name type="scientific">Heterodermia speciosa</name>
    <dbReference type="NCBI Taxonomy" id="116794"/>
    <lineage>
        <taxon>Eukaryota</taxon>
        <taxon>Fungi</taxon>
        <taxon>Dikarya</taxon>
        <taxon>Ascomycota</taxon>
        <taxon>Pezizomycotina</taxon>
        <taxon>Lecanoromycetes</taxon>
        <taxon>OSLEUM clade</taxon>
        <taxon>Lecanoromycetidae</taxon>
        <taxon>Caliciales</taxon>
        <taxon>Physciaceae</taxon>
        <taxon>Heterodermia</taxon>
    </lineage>
</organism>
<evidence type="ECO:0000256" key="4">
    <source>
        <dbReference type="ARBA" id="ARBA00023163"/>
    </source>
</evidence>
<name>A0A8H3J151_9LECA</name>
<dbReference type="Pfam" id="PF08493">
    <property type="entry name" value="AflR"/>
    <property type="match status" value="1"/>
</dbReference>
<dbReference type="GO" id="GO:0005634">
    <property type="term" value="C:nucleus"/>
    <property type="evidence" value="ECO:0007669"/>
    <property type="project" value="InterPro"/>
</dbReference>